<feature type="transmembrane region" description="Helical" evidence="7">
    <location>
        <begin position="51"/>
        <end position="71"/>
    </location>
</feature>
<evidence type="ECO:0000313" key="11">
    <source>
        <dbReference type="Proteomes" id="UP000534001"/>
    </source>
</evidence>
<dbReference type="SUPFAM" id="SSF103473">
    <property type="entry name" value="MFS general substrate transporter"/>
    <property type="match status" value="1"/>
</dbReference>
<evidence type="ECO:0000259" key="8">
    <source>
        <dbReference type="PROSITE" id="PS50850"/>
    </source>
</evidence>
<dbReference type="GO" id="GO:0022857">
    <property type="term" value="F:transmembrane transporter activity"/>
    <property type="evidence" value="ECO:0007669"/>
    <property type="project" value="InterPro"/>
</dbReference>
<reference evidence="9 11" key="1">
    <citation type="submission" date="2020-07" db="EMBL/GenBank/DDBJ databases">
        <authorList>
            <person name="Criscuolo A."/>
        </authorList>
    </citation>
    <scope>NUCLEOTIDE SEQUENCE [LARGE SCALE GENOMIC DNA]</scope>
    <source>
        <strain evidence="9">CIP111751</strain>
    </source>
</reference>
<gene>
    <name evidence="9" type="primary">emrY_1</name>
    <name evidence="10" type="ORF">HNR41_002117</name>
    <name evidence="9" type="ORF">JEOCOQ751_01922</name>
</gene>
<feature type="transmembrane region" description="Helical" evidence="7">
    <location>
        <begin position="396"/>
        <end position="419"/>
    </location>
</feature>
<keyword evidence="4 7" id="KW-0812">Transmembrane</keyword>
<dbReference type="Pfam" id="PF07690">
    <property type="entry name" value="MFS_1"/>
    <property type="match status" value="1"/>
</dbReference>
<feature type="transmembrane region" description="Helical" evidence="7">
    <location>
        <begin position="439"/>
        <end position="458"/>
    </location>
</feature>
<evidence type="ECO:0000256" key="3">
    <source>
        <dbReference type="ARBA" id="ARBA00022475"/>
    </source>
</evidence>
<keyword evidence="6 7" id="KW-0472">Membrane</keyword>
<dbReference type="EMBL" id="CAJEWA010000007">
    <property type="protein sequence ID" value="CAD2081357.1"/>
    <property type="molecule type" value="Genomic_DNA"/>
</dbReference>
<dbReference type="Gene3D" id="1.20.1250.20">
    <property type="entry name" value="MFS general substrate transporter like domains"/>
    <property type="match status" value="1"/>
</dbReference>
<protein>
    <submittedName>
        <fullName evidence="10">DHA2 family lincomycin resistance protein-like MFS transporter</fullName>
    </submittedName>
    <submittedName>
        <fullName evidence="9">Putative multidrug resistance protein EmrY</fullName>
    </submittedName>
</protein>
<feature type="transmembrane region" description="Helical" evidence="7">
    <location>
        <begin position="296"/>
        <end position="324"/>
    </location>
</feature>
<sequence>MEALINTKYTKLMAFALMLGAFVGLFGETALNMALTDVMSEYEITASTAQWLTTGYLLTMAVLIPVSAFLIKWFSTRQLVTASLSISGIGAVLAALSPNFELLLLGRIVQALGTGIILPLMLSVLMVIFPVHKRGMVMGLMGLVITAAPAIGPTASGVIITTVGWTYIFWISAALYILLLIYSLIVVENVSSVTKPKMDYLSVVYSSIGFGGLVYGLSMYADNAFTSMTVWLPLLIGIIALILFARRQTVLETPLINLAIFKFPMFTIGTLLMFISLFIILSTAILMPLYLKGALFYTAAAAGLILLPGNTLNFIMSPVVGALYNKIGPKFFIVTGFGLITAANIGFLIVLGDSTPVWQVIVLFMIMFIGLPMTTMPSQTNAMNQLPHQLYADGSAAMNTLTQVGGALGTAIAITLFTIGQSAADKSAEFGIAAGTHFAFYFITGIALIGLIASLFVYDSTIKKN</sequence>
<feature type="transmembrane region" description="Helical" evidence="7">
    <location>
        <begin position="199"/>
        <end position="218"/>
    </location>
</feature>
<dbReference type="Proteomes" id="UP000534001">
    <property type="component" value="Unassembled WGS sequence"/>
</dbReference>
<feature type="transmembrane region" description="Helical" evidence="7">
    <location>
        <begin position="357"/>
        <end position="375"/>
    </location>
</feature>
<feature type="transmembrane region" description="Helical" evidence="7">
    <location>
        <begin position="12"/>
        <end position="31"/>
    </location>
</feature>
<dbReference type="GO" id="GO:0005886">
    <property type="term" value="C:plasma membrane"/>
    <property type="evidence" value="ECO:0007669"/>
    <property type="project" value="UniProtKB-SubCell"/>
</dbReference>
<feature type="transmembrane region" description="Helical" evidence="7">
    <location>
        <begin position="224"/>
        <end position="245"/>
    </location>
</feature>
<evidence type="ECO:0000256" key="7">
    <source>
        <dbReference type="SAM" id="Phobius"/>
    </source>
</evidence>
<evidence type="ECO:0000256" key="5">
    <source>
        <dbReference type="ARBA" id="ARBA00022989"/>
    </source>
</evidence>
<name>A0A6V7RT54_9STAP</name>
<evidence type="ECO:0000313" key="10">
    <source>
        <dbReference type="EMBL" id="MBB6424131.1"/>
    </source>
</evidence>
<feature type="domain" description="Major facilitator superfamily (MFS) profile" evidence="8">
    <location>
        <begin position="13"/>
        <end position="462"/>
    </location>
</feature>
<evidence type="ECO:0000256" key="6">
    <source>
        <dbReference type="ARBA" id="ARBA00023136"/>
    </source>
</evidence>
<feature type="transmembrane region" description="Helical" evidence="7">
    <location>
        <begin position="140"/>
        <end position="161"/>
    </location>
</feature>
<organism evidence="9 11">
    <name type="scientific">Jeotgalicoccus coquinae</name>
    <dbReference type="NCBI Taxonomy" id="709509"/>
    <lineage>
        <taxon>Bacteria</taxon>
        <taxon>Bacillati</taxon>
        <taxon>Bacillota</taxon>
        <taxon>Bacilli</taxon>
        <taxon>Bacillales</taxon>
        <taxon>Staphylococcaceae</taxon>
        <taxon>Jeotgalicoccus</taxon>
    </lineage>
</organism>
<evidence type="ECO:0000256" key="2">
    <source>
        <dbReference type="ARBA" id="ARBA00022448"/>
    </source>
</evidence>
<dbReference type="RefSeq" id="WP_184284423.1">
    <property type="nucleotide sequence ID" value="NZ_BMCO01000004.1"/>
</dbReference>
<evidence type="ECO:0000313" key="9">
    <source>
        <dbReference type="EMBL" id="CAD2081357.1"/>
    </source>
</evidence>
<dbReference type="InterPro" id="IPR004638">
    <property type="entry name" value="EmrB-like"/>
</dbReference>
<accession>A0A6V7RT54</accession>
<dbReference type="InterPro" id="IPR020846">
    <property type="entry name" value="MFS_dom"/>
</dbReference>
<feature type="transmembrane region" description="Helical" evidence="7">
    <location>
        <begin position="108"/>
        <end position="128"/>
    </location>
</feature>
<comment type="caution">
    <text evidence="9">The sequence shown here is derived from an EMBL/GenBank/DDBJ whole genome shotgun (WGS) entry which is preliminary data.</text>
</comment>
<dbReference type="AlphaFoldDB" id="A0A6V7RT54"/>
<feature type="transmembrane region" description="Helical" evidence="7">
    <location>
        <begin position="78"/>
        <end position="96"/>
    </location>
</feature>
<dbReference type="PRINTS" id="PR01036">
    <property type="entry name" value="TCRTETB"/>
</dbReference>
<feature type="transmembrane region" description="Helical" evidence="7">
    <location>
        <begin position="167"/>
        <end position="187"/>
    </location>
</feature>
<dbReference type="Gene3D" id="1.20.1720.10">
    <property type="entry name" value="Multidrug resistance protein D"/>
    <property type="match status" value="1"/>
</dbReference>
<feature type="transmembrane region" description="Helical" evidence="7">
    <location>
        <begin position="266"/>
        <end position="290"/>
    </location>
</feature>
<dbReference type="Proteomes" id="UP000545588">
    <property type="component" value="Unassembled WGS sequence"/>
</dbReference>
<evidence type="ECO:0000313" key="12">
    <source>
        <dbReference type="Proteomes" id="UP000545588"/>
    </source>
</evidence>
<dbReference type="InterPro" id="IPR036259">
    <property type="entry name" value="MFS_trans_sf"/>
</dbReference>
<evidence type="ECO:0000256" key="4">
    <source>
        <dbReference type="ARBA" id="ARBA00022692"/>
    </source>
</evidence>
<dbReference type="EMBL" id="JACHFF010000004">
    <property type="protein sequence ID" value="MBB6424131.1"/>
    <property type="molecule type" value="Genomic_DNA"/>
</dbReference>
<keyword evidence="3" id="KW-1003">Cell membrane</keyword>
<proteinExistence type="predicted"/>
<reference evidence="10 12" key="2">
    <citation type="submission" date="2020-08" db="EMBL/GenBank/DDBJ databases">
        <title>Genomic Encyclopedia of Type Strains, Phase IV (KMG-IV): sequencing the most valuable type-strain genomes for metagenomic binning, comparative biology and taxonomic classification.</title>
        <authorList>
            <person name="Goeker M."/>
        </authorList>
    </citation>
    <scope>NUCLEOTIDE SEQUENCE [LARGE SCALE GENOMIC DNA]</scope>
    <source>
        <strain evidence="10 12">DSM 22419</strain>
    </source>
</reference>
<keyword evidence="12" id="KW-1185">Reference proteome</keyword>
<keyword evidence="2" id="KW-0813">Transport</keyword>
<dbReference type="PROSITE" id="PS50850">
    <property type="entry name" value="MFS"/>
    <property type="match status" value="1"/>
</dbReference>
<dbReference type="NCBIfam" id="TIGR00711">
    <property type="entry name" value="efflux_EmrB"/>
    <property type="match status" value="1"/>
</dbReference>
<dbReference type="PANTHER" id="PTHR42718:SF43">
    <property type="entry name" value="LINCOMYCIN RESISTANCE PROTEIN LMRB"/>
    <property type="match status" value="1"/>
</dbReference>
<keyword evidence="5 7" id="KW-1133">Transmembrane helix</keyword>
<dbReference type="InterPro" id="IPR011701">
    <property type="entry name" value="MFS"/>
</dbReference>
<dbReference type="PANTHER" id="PTHR42718">
    <property type="entry name" value="MAJOR FACILITATOR SUPERFAMILY MULTIDRUG TRANSPORTER MFSC"/>
    <property type="match status" value="1"/>
</dbReference>
<comment type="subcellular location">
    <subcellularLocation>
        <location evidence="1">Cell membrane</location>
        <topology evidence="1">Multi-pass membrane protein</topology>
    </subcellularLocation>
</comment>
<evidence type="ECO:0000256" key="1">
    <source>
        <dbReference type="ARBA" id="ARBA00004651"/>
    </source>
</evidence>
<feature type="transmembrane region" description="Helical" evidence="7">
    <location>
        <begin position="331"/>
        <end position="351"/>
    </location>
</feature>